<dbReference type="PANTHER" id="PTHR48439">
    <property type="entry name" value="HEMIMETHYLATED DNA-BINDING DOMAIN-CONTAINING PROTEIN"/>
    <property type="match status" value="1"/>
</dbReference>
<dbReference type="InterPro" id="IPR053189">
    <property type="entry name" value="Clp_protease_adapter_ClpF"/>
</dbReference>
<dbReference type="Pfam" id="PF08755">
    <property type="entry name" value="YccV-like"/>
    <property type="match status" value="1"/>
</dbReference>
<gene>
    <name evidence="2" type="ORF">CYMTET_54102</name>
</gene>
<reference evidence="2 3" key="1">
    <citation type="journal article" date="2015" name="Genome Biol. Evol.">
        <title>Comparative Genomics of a Bacterivorous Green Alga Reveals Evolutionary Causalities and Consequences of Phago-Mixotrophic Mode of Nutrition.</title>
        <authorList>
            <person name="Burns J.A."/>
            <person name="Paasch A."/>
            <person name="Narechania A."/>
            <person name="Kim E."/>
        </authorList>
    </citation>
    <scope>NUCLEOTIDE SEQUENCE [LARGE SCALE GENOMIC DNA]</scope>
    <source>
        <strain evidence="2 3">PLY_AMNH</strain>
    </source>
</reference>
<dbReference type="SMART" id="SM00992">
    <property type="entry name" value="YccV-like"/>
    <property type="match status" value="1"/>
</dbReference>
<dbReference type="InterPro" id="IPR011722">
    <property type="entry name" value="Hemimethylated_DNA-bd_dom"/>
</dbReference>
<sequence>MNLTDLQDDLPRILSHLDARSLVQVGLTCRFLGFYAWSDALWQRLCEQEHWRLRTCHMNGEVQTWRQLYARFSLLSPEQRWDVEWEGGGFGKIPPCDHFAGSQQPRINKPADVKFSIGQVFSNVGEPPYRGVVVGWDEITKVPTGWPSLSKNRQPWLSKPHYSVLVHGDGSSRYIVDDNMRLEANPKPIDHPSVDEYFTHFDGQHYCPAEELQAIYPEDILTR</sequence>
<dbReference type="Pfam" id="PF12937">
    <property type="entry name" value="F-box-like"/>
    <property type="match status" value="1"/>
</dbReference>
<dbReference type="SUPFAM" id="SSF81383">
    <property type="entry name" value="F-box domain"/>
    <property type="match status" value="1"/>
</dbReference>
<dbReference type="PANTHER" id="PTHR48439:SF1">
    <property type="entry name" value="HEMIMETHYLATED DNA-BINDING DOMAIN-CONTAINING PROTEIN"/>
    <property type="match status" value="1"/>
</dbReference>
<organism evidence="2 3">
    <name type="scientific">Cymbomonas tetramitiformis</name>
    <dbReference type="NCBI Taxonomy" id="36881"/>
    <lineage>
        <taxon>Eukaryota</taxon>
        <taxon>Viridiplantae</taxon>
        <taxon>Chlorophyta</taxon>
        <taxon>Pyramimonadophyceae</taxon>
        <taxon>Pyramimonadales</taxon>
        <taxon>Pyramimonadaceae</taxon>
        <taxon>Cymbomonas</taxon>
    </lineage>
</organism>
<dbReference type="EMBL" id="LGRX02035237">
    <property type="protein sequence ID" value="KAK3235711.1"/>
    <property type="molecule type" value="Genomic_DNA"/>
</dbReference>
<dbReference type="AlphaFoldDB" id="A0AAE0BFQ8"/>
<evidence type="ECO:0000313" key="3">
    <source>
        <dbReference type="Proteomes" id="UP001190700"/>
    </source>
</evidence>
<name>A0AAE0BFQ8_9CHLO</name>
<accession>A0AAE0BFQ8</accession>
<protein>
    <recommendedName>
        <fullName evidence="1">Hemimethylated DNA-binding domain-containing protein</fullName>
    </recommendedName>
</protein>
<dbReference type="InterPro" id="IPR001810">
    <property type="entry name" value="F-box_dom"/>
</dbReference>
<dbReference type="NCBIfam" id="TIGR02097">
    <property type="entry name" value="yccV"/>
    <property type="match status" value="1"/>
</dbReference>
<evidence type="ECO:0000313" key="2">
    <source>
        <dbReference type="EMBL" id="KAK3235711.1"/>
    </source>
</evidence>
<proteinExistence type="predicted"/>
<evidence type="ECO:0000259" key="1">
    <source>
        <dbReference type="SMART" id="SM00992"/>
    </source>
</evidence>
<dbReference type="Gene3D" id="2.30.30.390">
    <property type="entry name" value="Hemimethylated DNA-binding domain"/>
    <property type="match status" value="1"/>
</dbReference>
<dbReference type="InterPro" id="IPR036623">
    <property type="entry name" value="Hemimethylated_DNA-bd_sf"/>
</dbReference>
<dbReference type="Gene3D" id="1.20.1280.50">
    <property type="match status" value="1"/>
</dbReference>
<keyword evidence="3" id="KW-1185">Reference proteome</keyword>
<dbReference type="InterPro" id="IPR036047">
    <property type="entry name" value="F-box-like_dom_sf"/>
</dbReference>
<comment type="caution">
    <text evidence="2">The sequence shown here is derived from an EMBL/GenBank/DDBJ whole genome shotgun (WGS) entry which is preliminary data.</text>
</comment>
<dbReference type="GO" id="GO:0003677">
    <property type="term" value="F:DNA binding"/>
    <property type="evidence" value="ECO:0007669"/>
    <property type="project" value="InterPro"/>
</dbReference>
<feature type="domain" description="Hemimethylated DNA-binding" evidence="1">
    <location>
        <begin position="112"/>
        <end position="209"/>
    </location>
</feature>
<dbReference type="Proteomes" id="UP001190700">
    <property type="component" value="Unassembled WGS sequence"/>
</dbReference>
<dbReference type="SUPFAM" id="SSF141255">
    <property type="entry name" value="YccV-like"/>
    <property type="match status" value="1"/>
</dbReference>